<feature type="region of interest" description="Disordered" evidence="2">
    <location>
        <begin position="49"/>
        <end position="81"/>
    </location>
</feature>
<feature type="compositionally biased region" description="Low complexity" evidence="2">
    <location>
        <begin position="110"/>
        <end position="129"/>
    </location>
</feature>
<keyword evidence="1" id="KW-0862">Zinc</keyword>
<accession>A0A183TFM8</accession>
<evidence type="ECO:0000256" key="2">
    <source>
        <dbReference type="SAM" id="MobiDB-lite"/>
    </source>
</evidence>
<proteinExistence type="predicted"/>
<dbReference type="AlphaFoldDB" id="A0A183TFM8"/>
<evidence type="ECO:0000313" key="5">
    <source>
        <dbReference type="Proteomes" id="UP000275846"/>
    </source>
</evidence>
<dbReference type="WBParaSite" id="SSLN_0001584801-mRNA-1">
    <property type="protein sequence ID" value="SSLN_0001584801-mRNA-1"/>
    <property type="gene ID" value="SSLN_0001584801"/>
</dbReference>
<evidence type="ECO:0000259" key="3">
    <source>
        <dbReference type="PROSITE" id="PS50157"/>
    </source>
</evidence>
<dbReference type="PROSITE" id="PS50157">
    <property type="entry name" value="ZINC_FINGER_C2H2_2"/>
    <property type="match status" value="1"/>
</dbReference>
<evidence type="ECO:0000313" key="6">
    <source>
        <dbReference type="WBParaSite" id="SSLN_0001584801-mRNA-1"/>
    </source>
</evidence>
<feature type="domain" description="C2H2-type" evidence="3">
    <location>
        <begin position="175"/>
        <end position="202"/>
    </location>
</feature>
<reference evidence="4 5" key="2">
    <citation type="submission" date="2018-11" db="EMBL/GenBank/DDBJ databases">
        <authorList>
            <consortium name="Pathogen Informatics"/>
        </authorList>
    </citation>
    <scope>NUCLEOTIDE SEQUENCE [LARGE SCALE GENOMIC DNA]</scope>
    <source>
        <strain evidence="4 5">NST_G2</strain>
    </source>
</reference>
<protein>
    <submittedName>
        <fullName evidence="6">C2H2-type domain-containing protein</fullName>
    </submittedName>
</protein>
<reference evidence="6" key="1">
    <citation type="submission" date="2016-06" db="UniProtKB">
        <authorList>
            <consortium name="WormBaseParasite"/>
        </authorList>
    </citation>
    <scope>IDENTIFICATION</scope>
</reference>
<sequence>MHPRSRRWNVLGYVLVRRQEVLVTKTIRDADVWMDHRLFISQMRLLLQPRQKPQGRRPPSDKAKRAARKSPAPETNTVDAKALPTCPHWQRIFRAQISLVGHPWTQFTNNLTSTPSTSNSANPPSDSPTLTPGINSIAPTIIETTSQCSSSVIPTTANTTNVTISTNTSDVDSILSCPQCDRTFTSHIGLVGHLRIYRTETE</sequence>
<feature type="region of interest" description="Disordered" evidence="2">
    <location>
        <begin position="110"/>
        <end position="134"/>
    </location>
</feature>
<evidence type="ECO:0000313" key="4">
    <source>
        <dbReference type="EMBL" id="VDM01662.1"/>
    </source>
</evidence>
<organism evidence="6">
    <name type="scientific">Schistocephalus solidus</name>
    <name type="common">Tapeworm</name>
    <dbReference type="NCBI Taxonomy" id="70667"/>
    <lineage>
        <taxon>Eukaryota</taxon>
        <taxon>Metazoa</taxon>
        <taxon>Spiralia</taxon>
        <taxon>Lophotrochozoa</taxon>
        <taxon>Platyhelminthes</taxon>
        <taxon>Cestoda</taxon>
        <taxon>Eucestoda</taxon>
        <taxon>Diphyllobothriidea</taxon>
        <taxon>Diphyllobothriidae</taxon>
        <taxon>Schistocephalus</taxon>
    </lineage>
</organism>
<evidence type="ECO:0000256" key="1">
    <source>
        <dbReference type="PROSITE-ProRule" id="PRU00042"/>
    </source>
</evidence>
<gene>
    <name evidence="4" type="ORF">SSLN_LOCUS15276</name>
</gene>
<dbReference type="EMBL" id="UYSU01039761">
    <property type="protein sequence ID" value="VDM01662.1"/>
    <property type="molecule type" value="Genomic_DNA"/>
</dbReference>
<keyword evidence="5" id="KW-1185">Reference proteome</keyword>
<keyword evidence="1" id="KW-0863">Zinc-finger</keyword>
<dbReference type="Proteomes" id="UP000275846">
    <property type="component" value="Unassembled WGS sequence"/>
</dbReference>
<dbReference type="GO" id="GO:0008270">
    <property type="term" value="F:zinc ion binding"/>
    <property type="evidence" value="ECO:0007669"/>
    <property type="project" value="UniProtKB-KW"/>
</dbReference>
<dbReference type="InterPro" id="IPR013087">
    <property type="entry name" value="Znf_C2H2_type"/>
</dbReference>
<dbReference type="OrthoDB" id="6317163at2759"/>
<keyword evidence="1" id="KW-0479">Metal-binding</keyword>
<name>A0A183TFM8_SCHSO</name>